<name>A0A1W1TAT8_KLEPN</name>
<dbReference type="AlphaFoldDB" id="A0A1W1TAT8"/>
<dbReference type="EMBL" id="JAAKYD010000049">
    <property type="protein sequence ID" value="NGN75990.1"/>
    <property type="molecule type" value="Genomic_DNA"/>
</dbReference>
<dbReference type="Proteomes" id="UP000479475">
    <property type="component" value="Unassembled WGS sequence"/>
</dbReference>
<accession>A0A1W1TAT8</accession>
<proteinExistence type="predicted"/>
<gene>
    <name evidence="2" type="ORF">G4V31_28365</name>
    <name evidence="1" type="ORF">KP64477b_00010</name>
</gene>
<keyword evidence="1" id="KW-0614">Plasmid</keyword>
<evidence type="ECO:0000313" key="3">
    <source>
        <dbReference type="Proteomes" id="UP000479475"/>
    </source>
</evidence>
<geneLocation type="plasmid" evidence="1">
    <name>pKP64477b</name>
</geneLocation>
<protein>
    <submittedName>
        <fullName evidence="1">Uncharacterized protein</fullName>
    </submittedName>
</protein>
<evidence type="ECO:0000313" key="1">
    <source>
        <dbReference type="EMBL" id="ASF81338.1"/>
    </source>
</evidence>
<reference evidence="2 3" key="2">
    <citation type="submission" date="2020-02" db="EMBL/GenBank/DDBJ databases">
        <title>Klebsiella pneumoniae genome sequencing and assembly.</title>
        <authorList>
            <person name="Starkova P.S."/>
            <person name="Sulyan O.S."/>
            <person name="Likholetova D.V."/>
            <person name="Ageevets V.A."/>
            <person name="Lazareva I.V."/>
            <person name="Sopova J.V."/>
            <person name="Sidorenko S.V."/>
        </authorList>
    </citation>
    <scope>NUCLEOTIDE SEQUENCE [LARGE SCALE GENOMIC DNA]</scope>
    <source>
        <strain evidence="2 3">2429</strain>
    </source>
</reference>
<dbReference type="EMBL" id="MF150122">
    <property type="protein sequence ID" value="ASF81338.1"/>
    <property type="molecule type" value="Genomic_DNA"/>
</dbReference>
<sequence>MEKIRATAVKYIKLGEGGEWERECLTSGIIRFGYDKTPHQMCLEGKWEEVNKVWLEERKYNQSTATSDVRQIRTFYTATPDMLFITFSQGLLYWCQPSGEVTELDDGSRIRPTVNGWHNHSLAGNLLSHSVLSGALLATQSYRGTICDVRLADYALRKINDEQSPEIKDADIAEAQYLKAITRLCSLLTWQDFELLVDLIFSASGWRRTGCLGRTQKTVDIELELPTTGERAFVQVKSVADPSVFSEYLSLFQTSDSYARMFFVWHRGTLSEDLRAEGVTMIGPIRLAELILDTGLARWLRNKVL</sequence>
<dbReference type="RefSeq" id="WP_004026570.1">
    <property type="nucleotide sequence ID" value="NZ_BAABZY010000054.1"/>
</dbReference>
<reference evidence="1" key="1">
    <citation type="submission" date="2017-05" db="EMBL/GenBank/DDBJ databases">
        <authorList>
            <person name="Song R."/>
            <person name="Chenine A.L."/>
            <person name="Ruprecht R.M."/>
        </authorList>
    </citation>
    <scope>NUCLEOTIDE SEQUENCE</scope>
    <source>
        <strain evidence="1">A64477</strain>
        <plasmid evidence="1">pKP64477b</plasmid>
    </source>
</reference>
<organism evidence="1">
    <name type="scientific">Klebsiella pneumoniae</name>
    <dbReference type="NCBI Taxonomy" id="573"/>
    <lineage>
        <taxon>Bacteria</taxon>
        <taxon>Pseudomonadati</taxon>
        <taxon>Pseudomonadota</taxon>
        <taxon>Gammaproteobacteria</taxon>
        <taxon>Enterobacterales</taxon>
        <taxon>Enterobacteriaceae</taxon>
        <taxon>Klebsiella/Raoultella group</taxon>
        <taxon>Klebsiella</taxon>
        <taxon>Klebsiella pneumoniae complex</taxon>
    </lineage>
</organism>
<evidence type="ECO:0000313" key="2">
    <source>
        <dbReference type="EMBL" id="NGN75990.1"/>
    </source>
</evidence>